<dbReference type="OrthoDB" id="4036401at2759"/>
<evidence type="ECO:0000256" key="1">
    <source>
        <dbReference type="ARBA" id="ARBA00003659"/>
    </source>
</evidence>
<protein>
    <recommendedName>
        <fullName evidence="4">Peroxisome assembly protein 22</fullName>
    </recommendedName>
</protein>
<evidence type="ECO:0000256" key="4">
    <source>
        <dbReference type="ARBA" id="ARBA00018967"/>
    </source>
</evidence>
<gene>
    <name evidence="11" type="primary">TBLA0A04360</name>
    <name evidence="11" type="ORF">TBLA_0A04360</name>
</gene>
<dbReference type="OMA" id="LEDSIWP"/>
<keyword evidence="6 10" id="KW-0812">Transmembrane</keyword>
<name>I2GVS9_HENB6</name>
<proteinExistence type="inferred from homology"/>
<evidence type="ECO:0000313" key="11">
    <source>
        <dbReference type="EMBL" id="CCH58231.1"/>
    </source>
</evidence>
<organism evidence="11 12">
    <name type="scientific">Henningerozyma blattae (strain ATCC 34711 / CBS 6284 / DSM 70876 / NBRC 10599 / NRRL Y-10934 / UCD 77-7)</name>
    <name type="common">Yeast</name>
    <name type="synonym">Tetrapisispora blattae</name>
    <dbReference type="NCBI Taxonomy" id="1071380"/>
    <lineage>
        <taxon>Eukaryota</taxon>
        <taxon>Fungi</taxon>
        <taxon>Dikarya</taxon>
        <taxon>Ascomycota</taxon>
        <taxon>Saccharomycotina</taxon>
        <taxon>Saccharomycetes</taxon>
        <taxon>Saccharomycetales</taxon>
        <taxon>Saccharomycetaceae</taxon>
        <taxon>Henningerozyma</taxon>
    </lineage>
</organism>
<keyword evidence="9" id="KW-0576">Peroxisome</keyword>
<reference evidence="11 12" key="1">
    <citation type="journal article" date="2011" name="Proc. Natl. Acad. Sci. U.S.A.">
        <title>Evolutionary erosion of yeast sex chromosomes by mating-type switching accidents.</title>
        <authorList>
            <person name="Gordon J.L."/>
            <person name="Armisen D."/>
            <person name="Proux-Wera E."/>
            <person name="Oheigeartaigh S.S."/>
            <person name="Byrne K.P."/>
            <person name="Wolfe K.H."/>
        </authorList>
    </citation>
    <scope>NUCLEOTIDE SEQUENCE [LARGE SCALE GENOMIC DNA]</scope>
    <source>
        <strain evidence="12">ATCC 34711 / CBS 6284 / DSM 70876 / NBRC 10599 / NRRL Y-10934 / UCD 77-7</strain>
    </source>
</reference>
<comment type="function">
    <text evidence="1">Involved in peroxisome biogenesis.</text>
</comment>
<dbReference type="Proteomes" id="UP000002866">
    <property type="component" value="Chromosome 1"/>
</dbReference>
<dbReference type="GeneID" id="14493726"/>
<dbReference type="InParanoid" id="I2GVS9"/>
<dbReference type="GO" id="GO:0005778">
    <property type="term" value="C:peroxisomal membrane"/>
    <property type="evidence" value="ECO:0007669"/>
    <property type="project" value="UniProtKB-SubCell"/>
</dbReference>
<accession>I2GVS9</accession>
<evidence type="ECO:0000256" key="3">
    <source>
        <dbReference type="ARBA" id="ARBA00009642"/>
    </source>
</evidence>
<evidence type="ECO:0000256" key="9">
    <source>
        <dbReference type="ARBA" id="ARBA00023140"/>
    </source>
</evidence>
<comment type="similarity">
    <text evidence="3">Belongs to the peroxin-22 family.</text>
</comment>
<evidence type="ECO:0000313" key="12">
    <source>
        <dbReference type="Proteomes" id="UP000002866"/>
    </source>
</evidence>
<keyword evidence="12" id="KW-1185">Reference proteome</keyword>
<dbReference type="HOGENOM" id="CLU_121063_0_0_1"/>
<dbReference type="STRING" id="1071380.I2GVS9"/>
<dbReference type="AlphaFoldDB" id="I2GVS9"/>
<comment type="subcellular location">
    <subcellularLocation>
        <location evidence="2">Peroxisome membrane</location>
        <topology evidence="2">Single-pass membrane protein</topology>
    </subcellularLocation>
</comment>
<dbReference type="KEGG" id="tbl:TBLA_0A04360"/>
<feature type="transmembrane region" description="Helical" evidence="10">
    <location>
        <begin position="12"/>
        <end position="29"/>
    </location>
</feature>
<evidence type="ECO:0000256" key="10">
    <source>
        <dbReference type="SAM" id="Phobius"/>
    </source>
</evidence>
<dbReference type="Pfam" id="PF12827">
    <property type="entry name" value="Peroxin-22"/>
    <property type="match status" value="1"/>
</dbReference>
<dbReference type="Gene3D" id="3.40.50.11730">
    <property type="entry name" value="Peroxisome assembly protein 22"/>
    <property type="match status" value="1"/>
</dbReference>
<evidence type="ECO:0000256" key="7">
    <source>
        <dbReference type="ARBA" id="ARBA00022989"/>
    </source>
</evidence>
<dbReference type="FunCoup" id="I2GVS9">
    <property type="interactions" value="25"/>
</dbReference>
<keyword evidence="7 10" id="KW-1133">Transmembrane helix</keyword>
<sequence>MTRRRNNTTRWIVWVGSIALVGGMLIYSYCQNNNNNGNNNKTSKKIEYDTKYSKCFVVTKSIKDKYNWNRVLQGNSVAILAPNIEIGTIDENLKHKIVVCSLEDSIWPVIKHLKKDCLIISTDDFKEIPNDIPRFVKIILDPTIDNE</sequence>
<dbReference type="RefSeq" id="XP_004177750.1">
    <property type="nucleotide sequence ID" value="XM_004177702.1"/>
</dbReference>
<dbReference type="EMBL" id="HE806316">
    <property type="protein sequence ID" value="CCH58231.1"/>
    <property type="molecule type" value="Genomic_DNA"/>
</dbReference>
<dbReference type="InterPro" id="IPR038613">
    <property type="entry name" value="Peroxin-22_C_sf"/>
</dbReference>
<evidence type="ECO:0000256" key="2">
    <source>
        <dbReference type="ARBA" id="ARBA00004549"/>
    </source>
</evidence>
<keyword evidence="5" id="KW-0962">Peroxisome biogenesis</keyword>
<evidence type="ECO:0000256" key="5">
    <source>
        <dbReference type="ARBA" id="ARBA00022593"/>
    </source>
</evidence>
<evidence type="ECO:0000256" key="8">
    <source>
        <dbReference type="ARBA" id="ARBA00023136"/>
    </source>
</evidence>
<dbReference type="InterPro" id="IPR024359">
    <property type="entry name" value="Peroxin-22"/>
</dbReference>
<dbReference type="GO" id="GO:0007031">
    <property type="term" value="P:peroxisome organization"/>
    <property type="evidence" value="ECO:0007669"/>
    <property type="project" value="UniProtKB-KW"/>
</dbReference>
<keyword evidence="8 10" id="KW-0472">Membrane</keyword>
<dbReference type="eggNOG" id="ENOG502SFA5">
    <property type="taxonomic scope" value="Eukaryota"/>
</dbReference>
<evidence type="ECO:0000256" key="6">
    <source>
        <dbReference type="ARBA" id="ARBA00022692"/>
    </source>
</evidence>